<reference evidence="11" key="1">
    <citation type="submission" date="2016-11" db="EMBL/GenBank/DDBJ databases">
        <authorList>
            <person name="Jaros S."/>
            <person name="Januszkiewicz K."/>
            <person name="Wedrychowicz H."/>
        </authorList>
    </citation>
    <scope>NUCLEOTIDE SEQUENCE</scope>
    <source>
        <strain evidence="11">ACA-DC 565</strain>
    </source>
</reference>
<feature type="domain" description="GHMP kinase N-terminal" evidence="9">
    <location>
        <begin position="55"/>
        <end position="133"/>
    </location>
</feature>
<dbReference type="InterPro" id="IPR020568">
    <property type="entry name" value="Ribosomal_Su5_D2-typ_SF"/>
</dbReference>
<evidence type="ECO:0000256" key="7">
    <source>
        <dbReference type="HAMAP-Rule" id="MF_00384"/>
    </source>
</evidence>
<feature type="domain" description="GHMP kinase C-terminal" evidence="10">
    <location>
        <begin position="194"/>
        <end position="264"/>
    </location>
</feature>
<dbReference type="PANTHER" id="PTHR20861:SF1">
    <property type="entry name" value="HOMOSERINE KINASE"/>
    <property type="match status" value="1"/>
</dbReference>
<comment type="subcellular location">
    <subcellularLocation>
        <location evidence="7">Cytoplasm</location>
    </subcellularLocation>
</comment>
<dbReference type="PIRSF" id="PIRSF000676">
    <property type="entry name" value="Homoser_kin"/>
    <property type="match status" value="1"/>
</dbReference>
<dbReference type="GO" id="GO:0009088">
    <property type="term" value="P:threonine biosynthetic process"/>
    <property type="evidence" value="ECO:0007669"/>
    <property type="project" value="UniProtKB-UniRule"/>
</dbReference>
<dbReference type="PRINTS" id="PR00958">
    <property type="entry name" value="HOMSERKINASE"/>
</dbReference>
<comment type="function">
    <text evidence="7">Catalyzes the ATP-dependent phosphorylation of L-homoserine to L-homoserine phosphate.</text>
</comment>
<dbReference type="NCBIfam" id="TIGR00191">
    <property type="entry name" value="thrB"/>
    <property type="match status" value="1"/>
</dbReference>
<dbReference type="SUPFAM" id="SSF54211">
    <property type="entry name" value="Ribosomal protein S5 domain 2-like"/>
    <property type="match status" value="1"/>
</dbReference>
<dbReference type="GO" id="GO:0004413">
    <property type="term" value="F:homoserine kinase activity"/>
    <property type="evidence" value="ECO:0007669"/>
    <property type="project" value="UniProtKB-UniRule"/>
</dbReference>
<evidence type="ECO:0000256" key="2">
    <source>
        <dbReference type="ARBA" id="ARBA00022679"/>
    </source>
</evidence>
<comment type="catalytic activity">
    <reaction evidence="7">
        <text>L-homoserine + ATP = O-phospho-L-homoserine + ADP + H(+)</text>
        <dbReference type="Rhea" id="RHEA:13985"/>
        <dbReference type="ChEBI" id="CHEBI:15378"/>
        <dbReference type="ChEBI" id="CHEBI:30616"/>
        <dbReference type="ChEBI" id="CHEBI:57476"/>
        <dbReference type="ChEBI" id="CHEBI:57590"/>
        <dbReference type="ChEBI" id="CHEBI:456216"/>
        <dbReference type="EC" id="2.7.1.39"/>
    </reaction>
</comment>
<keyword evidence="4 7" id="KW-0547">Nucleotide-binding</keyword>
<dbReference type="InterPro" id="IPR013750">
    <property type="entry name" value="GHMP_kinase_C_dom"/>
</dbReference>
<keyword evidence="6 7" id="KW-0067">ATP-binding</keyword>
<dbReference type="InterPro" id="IPR036554">
    <property type="entry name" value="GHMP_kinase_C_sf"/>
</dbReference>
<keyword evidence="3 7" id="KW-0791">Threonine biosynthesis</keyword>
<dbReference type="Gene3D" id="3.30.70.890">
    <property type="entry name" value="GHMP kinase, C-terminal domain"/>
    <property type="match status" value="1"/>
</dbReference>
<dbReference type="SUPFAM" id="SSF55060">
    <property type="entry name" value="GHMP Kinase, C-terminal domain"/>
    <property type="match status" value="1"/>
</dbReference>
<dbReference type="Gene3D" id="3.30.230.10">
    <property type="match status" value="1"/>
</dbReference>
<evidence type="ECO:0000313" key="11">
    <source>
        <dbReference type="EMBL" id="SFZ87260.1"/>
    </source>
</evidence>
<dbReference type="PANTHER" id="PTHR20861">
    <property type="entry name" value="HOMOSERINE/4-DIPHOSPHOCYTIDYL-2-C-METHYL-D-ERYTHRITOL KINASE"/>
    <property type="match status" value="1"/>
</dbReference>
<dbReference type="GO" id="GO:0005737">
    <property type="term" value="C:cytoplasm"/>
    <property type="evidence" value="ECO:0007669"/>
    <property type="project" value="UniProtKB-SubCell"/>
</dbReference>
<dbReference type="Pfam" id="PF00288">
    <property type="entry name" value="GHMP_kinases_N"/>
    <property type="match status" value="1"/>
</dbReference>
<dbReference type="HAMAP" id="MF_00384">
    <property type="entry name" value="Homoser_kinase"/>
    <property type="match status" value="1"/>
</dbReference>
<evidence type="ECO:0000256" key="6">
    <source>
        <dbReference type="ARBA" id="ARBA00022840"/>
    </source>
</evidence>
<evidence type="ECO:0000256" key="8">
    <source>
        <dbReference type="NCBIfam" id="TIGR00191"/>
    </source>
</evidence>
<keyword evidence="7" id="KW-0963">Cytoplasm</keyword>
<evidence type="ECO:0000256" key="4">
    <source>
        <dbReference type="ARBA" id="ARBA00022741"/>
    </source>
</evidence>
<dbReference type="UniPathway" id="UPA00050">
    <property type="reaction ID" value="UER00064"/>
</dbReference>
<dbReference type="InterPro" id="IPR014721">
    <property type="entry name" value="Ribsml_uS5_D2-typ_fold_subgr"/>
</dbReference>
<sequence>MTTIHVPATSANLGPGFDSLGLALTLDLAVTIGQPQTHWQIDHQLGRTVANNQDNLIVKTALALIPDLTPHYLHLRTNIPFTCGLGSHSALIIAGIELADYLGKLSLSQFDKLQLATKLKGHPDNVAPAIYGGFVAATYDGFEAEIVQTPFPPARILAYIPPEQLRAQKSRGVLPAALPLRAAVASSSAANVLVGALFRGDLELAGRMLERDQFHETYRRRLAPNLVKIRHCAAQAGAYGTYLSGSGPAILSLVPPKQASTILATLMQLHLPGHWLNLTAAPVGVTVSPQ</sequence>
<dbReference type="GO" id="GO:0005524">
    <property type="term" value="F:ATP binding"/>
    <property type="evidence" value="ECO:0007669"/>
    <property type="project" value="UniProtKB-UniRule"/>
</dbReference>
<comment type="similarity">
    <text evidence="7">Belongs to the GHMP kinase family. Homoserine kinase subfamily.</text>
</comment>
<protein>
    <recommendedName>
        <fullName evidence="7 8">Homoserine kinase</fullName>
        <shortName evidence="7">HK</shortName>
        <shortName evidence="7">HSK</shortName>
        <ecNumber evidence="7 8">2.7.1.39</ecNumber>
    </recommendedName>
</protein>
<accession>A0A1K2I4E9</accession>
<evidence type="ECO:0000256" key="1">
    <source>
        <dbReference type="ARBA" id="ARBA00022605"/>
    </source>
</evidence>
<keyword evidence="5 7" id="KW-0418">Kinase</keyword>
<dbReference type="Pfam" id="PF08544">
    <property type="entry name" value="GHMP_kinases_C"/>
    <property type="match status" value="1"/>
</dbReference>
<dbReference type="AlphaFoldDB" id="A0A1K2I4E9"/>
<evidence type="ECO:0000256" key="3">
    <source>
        <dbReference type="ARBA" id="ARBA00022697"/>
    </source>
</evidence>
<gene>
    <name evidence="7" type="primary">thrB</name>
    <name evidence="11" type="ORF">LREN565_0373</name>
</gene>
<comment type="pathway">
    <text evidence="7">Amino-acid biosynthesis; L-threonine biosynthesis; L-threonine from L-aspartate: step 4/5.</text>
</comment>
<keyword evidence="1 7" id="KW-0028">Amino-acid biosynthesis</keyword>
<evidence type="ECO:0000259" key="9">
    <source>
        <dbReference type="Pfam" id="PF00288"/>
    </source>
</evidence>
<organism evidence="11">
    <name type="scientific">Loigolactobacillus rennini</name>
    <dbReference type="NCBI Taxonomy" id="238013"/>
    <lineage>
        <taxon>Bacteria</taxon>
        <taxon>Bacillati</taxon>
        <taxon>Bacillota</taxon>
        <taxon>Bacilli</taxon>
        <taxon>Lactobacillales</taxon>
        <taxon>Lactobacillaceae</taxon>
        <taxon>Loigolactobacillus</taxon>
    </lineage>
</organism>
<dbReference type="InterPro" id="IPR006204">
    <property type="entry name" value="GHMP_kinase_N_dom"/>
</dbReference>
<evidence type="ECO:0000256" key="5">
    <source>
        <dbReference type="ARBA" id="ARBA00022777"/>
    </source>
</evidence>
<dbReference type="InterPro" id="IPR000870">
    <property type="entry name" value="Homoserine_kinase"/>
</dbReference>
<proteinExistence type="inferred from homology"/>
<comment type="caution">
    <text evidence="7">Lacks conserved residue(s) required for the propagation of feature annotation.</text>
</comment>
<dbReference type="EC" id="2.7.1.39" evidence="7 8"/>
<evidence type="ECO:0000259" key="10">
    <source>
        <dbReference type="Pfam" id="PF08544"/>
    </source>
</evidence>
<keyword evidence="2 7" id="KW-0808">Transferase</keyword>
<name>A0A1K2I4E9_9LACO</name>
<dbReference type="EMBL" id="LT634362">
    <property type="protein sequence ID" value="SFZ87260.1"/>
    <property type="molecule type" value="Genomic_DNA"/>
</dbReference>